<dbReference type="InterPro" id="IPR003439">
    <property type="entry name" value="ABC_transporter-like_ATP-bd"/>
</dbReference>
<dbReference type="GeneID" id="8739686"/>
<dbReference type="PANTHER" id="PTHR42794">
    <property type="entry name" value="HEMIN IMPORT ATP-BINDING PROTEIN HMUV"/>
    <property type="match status" value="1"/>
</dbReference>
<dbReference type="PaxDb" id="572546-Arcpr_1012"/>
<dbReference type="Pfam" id="PF00005">
    <property type="entry name" value="ABC_tran"/>
    <property type="match status" value="1"/>
</dbReference>
<accession>D2RD79</accession>
<dbReference type="AlphaFoldDB" id="D2RD79"/>
<dbReference type="RefSeq" id="WP_012940409.1">
    <property type="nucleotide sequence ID" value="NC_013741.1"/>
</dbReference>
<reference evidence="6 7" key="1">
    <citation type="journal article" date="2010" name="Stand. Genomic Sci.">
        <title>Complete genome sequence of Archaeoglobus profundus type strain (AV18).</title>
        <authorList>
            <person name="von Jan M."/>
            <person name="Lapidus A."/>
            <person name="Del Rio T.G."/>
            <person name="Copeland A."/>
            <person name="Tice H."/>
            <person name="Cheng J.F."/>
            <person name="Lucas S."/>
            <person name="Chen F."/>
            <person name="Nolan M."/>
            <person name="Goodwin L."/>
            <person name="Han C."/>
            <person name="Pitluck S."/>
            <person name="Liolios K."/>
            <person name="Ivanova N."/>
            <person name="Mavromatis K."/>
            <person name="Ovchinnikova G."/>
            <person name="Chertkov O."/>
            <person name="Pati A."/>
            <person name="Chen A."/>
            <person name="Palaniappan K."/>
            <person name="Land M."/>
            <person name="Hauser L."/>
            <person name="Chang Y.J."/>
            <person name="Jeffries C.D."/>
            <person name="Saunders E."/>
            <person name="Brettin T."/>
            <person name="Detter J.C."/>
            <person name="Chain P."/>
            <person name="Eichinger K."/>
            <person name="Huber H."/>
            <person name="Spring S."/>
            <person name="Rohde M."/>
            <person name="Goker M."/>
            <person name="Wirth R."/>
            <person name="Woyke T."/>
            <person name="Bristow J."/>
            <person name="Eisen J.A."/>
            <person name="Markowitz V."/>
            <person name="Hugenholtz P."/>
            <person name="Kyrpides N.C."/>
            <person name="Klenk H.P."/>
        </authorList>
    </citation>
    <scope>NUCLEOTIDE SEQUENCE [LARGE SCALE GENOMIC DNA]</scope>
    <source>
        <strain evidence="7">DSM 5631 / JCM 9629 / NBRC 100127 / Av18</strain>
    </source>
</reference>
<dbReference type="Gene3D" id="3.40.50.300">
    <property type="entry name" value="P-loop containing nucleotide triphosphate hydrolases"/>
    <property type="match status" value="1"/>
</dbReference>
<keyword evidence="3" id="KW-0067">ATP-binding</keyword>
<dbReference type="PROSITE" id="PS50893">
    <property type="entry name" value="ABC_TRANSPORTER_2"/>
    <property type="match status" value="1"/>
</dbReference>
<evidence type="ECO:0000256" key="3">
    <source>
        <dbReference type="ARBA" id="ARBA00022840"/>
    </source>
</evidence>
<keyword evidence="1" id="KW-0813">Transport</keyword>
<dbReference type="GO" id="GO:0005524">
    <property type="term" value="F:ATP binding"/>
    <property type="evidence" value="ECO:0007669"/>
    <property type="project" value="UniProtKB-KW"/>
</dbReference>
<evidence type="ECO:0000256" key="4">
    <source>
        <dbReference type="ARBA" id="ARBA00022967"/>
    </source>
</evidence>
<feature type="domain" description="ABC transporter" evidence="5">
    <location>
        <begin position="3"/>
        <end position="236"/>
    </location>
</feature>
<dbReference type="SMART" id="SM00382">
    <property type="entry name" value="AAA"/>
    <property type="match status" value="1"/>
</dbReference>
<dbReference type="EMBL" id="CP001857">
    <property type="protein sequence ID" value="ADB58073.1"/>
    <property type="molecule type" value="Genomic_DNA"/>
</dbReference>
<dbReference type="KEGG" id="apo:Arcpr_1012"/>
<dbReference type="CDD" id="cd03214">
    <property type="entry name" value="ABC_Iron-Siderophores_B12_Hemin"/>
    <property type="match status" value="1"/>
</dbReference>
<keyword evidence="4" id="KW-1278">Translocase</keyword>
<keyword evidence="7" id="KW-1185">Reference proteome</keyword>
<dbReference type="GO" id="GO:0016887">
    <property type="term" value="F:ATP hydrolysis activity"/>
    <property type="evidence" value="ECO:0007669"/>
    <property type="project" value="InterPro"/>
</dbReference>
<dbReference type="PROSITE" id="PS00211">
    <property type="entry name" value="ABC_TRANSPORTER_1"/>
    <property type="match status" value="1"/>
</dbReference>
<dbReference type="eggNOG" id="arCOG00198">
    <property type="taxonomic scope" value="Archaea"/>
</dbReference>
<dbReference type="HOGENOM" id="CLU_000604_1_11_2"/>
<dbReference type="Proteomes" id="UP000001901">
    <property type="component" value="Chromosome"/>
</dbReference>
<organism evidence="6 7">
    <name type="scientific">Archaeoglobus profundus (strain DSM 5631 / JCM 9629 / NBRC 100127 / Av18)</name>
    <dbReference type="NCBI Taxonomy" id="572546"/>
    <lineage>
        <taxon>Archaea</taxon>
        <taxon>Methanobacteriati</taxon>
        <taxon>Methanobacteriota</taxon>
        <taxon>Archaeoglobi</taxon>
        <taxon>Archaeoglobales</taxon>
        <taxon>Archaeoglobaceae</taxon>
        <taxon>Archaeoglobus</taxon>
    </lineage>
</organism>
<name>D2RD79_ARCPA</name>
<dbReference type="STRING" id="572546.Arcpr_1012"/>
<proteinExistence type="predicted"/>
<dbReference type="PANTHER" id="PTHR42794:SF1">
    <property type="entry name" value="HEMIN IMPORT ATP-BINDING PROTEIN HMUV"/>
    <property type="match status" value="1"/>
</dbReference>
<dbReference type="InterPro" id="IPR017871">
    <property type="entry name" value="ABC_transporter-like_CS"/>
</dbReference>
<evidence type="ECO:0000256" key="2">
    <source>
        <dbReference type="ARBA" id="ARBA00022741"/>
    </source>
</evidence>
<dbReference type="InterPro" id="IPR027417">
    <property type="entry name" value="P-loop_NTPase"/>
</dbReference>
<sequence length="257" mass="28233">MVVSVKNVSFSYGGFQVLRDVTMNAREGEIVCLLGPNGAGKSTLLRCTLGALRPQKGRIIINGVDIFDFDPIELAKLIGYVPQAIERTFPLTVFESVLIGRLPYLGWTPSQSDIEAVRNAMKLLGIENLAWKNLNELSGGQRQKVLLAMALAKEPSILLLDEPTNNLDLNSQLEVMDIIRDVVKDGKTAIVALHDLNLALRYADKIVIMKNGRVLANGKPAEVLSENVIESVYGVKAIVKNENGLRYVIPLTRCEHA</sequence>
<protein>
    <submittedName>
        <fullName evidence="6">ABC transporter related protein</fullName>
    </submittedName>
</protein>
<dbReference type="SUPFAM" id="SSF52540">
    <property type="entry name" value="P-loop containing nucleoside triphosphate hydrolases"/>
    <property type="match status" value="1"/>
</dbReference>
<dbReference type="OrthoDB" id="24644at2157"/>
<keyword evidence="2" id="KW-0547">Nucleotide-binding</keyword>
<gene>
    <name evidence="6" type="ordered locus">Arcpr_1012</name>
</gene>
<evidence type="ECO:0000313" key="6">
    <source>
        <dbReference type="EMBL" id="ADB58073.1"/>
    </source>
</evidence>
<dbReference type="InterPro" id="IPR003593">
    <property type="entry name" value="AAA+_ATPase"/>
</dbReference>
<evidence type="ECO:0000313" key="7">
    <source>
        <dbReference type="Proteomes" id="UP000001901"/>
    </source>
</evidence>
<evidence type="ECO:0000256" key="1">
    <source>
        <dbReference type="ARBA" id="ARBA00022448"/>
    </source>
</evidence>
<dbReference type="FunFam" id="3.40.50.300:FF:000134">
    <property type="entry name" value="Iron-enterobactin ABC transporter ATP-binding protein"/>
    <property type="match status" value="1"/>
</dbReference>
<evidence type="ECO:0000259" key="5">
    <source>
        <dbReference type="PROSITE" id="PS50893"/>
    </source>
</evidence>